<dbReference type="InterPro" id="IPR036271">
    <property type="entry name" value="Tet_transcr_reg_TetR-rel_C_sf"/>
</dbReference>
<dbReference type="Gene3D" id="1.10.357.10">
    <property type="entry name" value="Tetracycline Repressor, domain 2"/>
    <property type="match status" value="1"/>
</dbReference>
<dbReference type="InterPro" id="IPR009057">
    <property type="entry name" value="Homeodomain-like_sf"/>
</dbReference>
<dbReference type="RefSeq" id="WP_103963833.1">
    <property type="nucleotide sequence ID" value="NZ_FNVT01000030.1"/>
</dbReference>
<dbReference type="PANTHER" id="PTHR30055:SF234">
    <property type="entry name" value="HTH-TYPE TRANSCRIPTIONAL REGULATOR BETI"/>
    <property type="match status" value="1"/>
</dbReference>
<keyword evidence="2 4" id="KW-0238">DNA-binding</keyword>
<dbReference type="PANTHER" id="PTHR30055">
    <property type="entry name" value="HTH-TYPE TRANSCRIPTIONAL REGULATOR RUTR"/>
    <property type="match status" value="1"/>
</dbReference>
<dbReference type="GO" id="GO:0000976">
    <property type="term" value="F:transcription cis-regulatory region binding"/>
    <property type="evidence" value="ECO:0007669"/>
    <property type="project" value="TreeGrafter"/>
</dbReference>
<dbReference type="Proteomes" id="UP000236732">
    <property type="component" value="Unassembled WGS sequence"/>
</dbReference>
<organism evidence="6 7">
    <name type="scientific">Nonomuraea solani</name>
    <dbReference type="NCBI Taxonomy" id="1144553"/>
    <lineage>
        <taxon>Bacteria</taxon>
        <taxon>Bacillati</taxon>
        <taxon>Actinomycetota</taxon>
        <taxon>Actinomycetes</taxon>
        <taxon>Streptosporangiales</taxon>
        <taxon>Streptosporangiaceae</taxon>
        <taxon>Nonomuraea</taxon>
    </lineage>
</organism>
<feature type="domain" description="HTH tetR-type" evidence="5">
    <location>
        <begin position="10"/>
        <end position="69"/>
    </location>
</feature>
<dbReference type="Pfam" id="PF21597">
    <property type="entry name" value="TetR_C_43"/>
    <property type="match status" value="1"/>
</dbReference>
<accession>A0A1H6F127</accession>
<dbReference type="InterPro" id="IPR049445">
    <property type="entry name" value="TetR_SbtR-like_C"/>
</dbReference>
<gene>
    <name evidence="6" type="ORF">SAMN05444920_13028</name>
</gene>
<keyword evidence="1" id="KW-0805">Transcription regulation</keyword>
<name>A0A1H6F127_9ACTN</name>
<dbReference type="SUPFAM" id="SSF46689">
    <property type="entry name" value="Homeodomain-like"/>
    <property type="match status" value="1"/>
</dbReference>
<dbReference type="OrthoDB" id="9795011at2"/>
<dbReference type="PRINTS" id="PR00455">
    <property type="entry name" value="HTHTETR"/>
</dbReference>
<keyword evidence="7" id="KW-1185">Reference proteome</keyword>
<evidence type="ECO:0000256" key="3">
    <source>
        <dbReference type="ARBA" id="ARBA00023163"/>
    </source>
</evidence>
<dbReference type="Pfam" id="PF00440">
    <property type="entry name" value="TetR_N"/>
    <property type="match status" value="1"/>
</dbReference>
<sequence>MDRPLRRDARRNRDALVTAAREVLAERGIDAPLEAVAKRAGVAIGTLYRHFPERGDLVDALLEEKVSAWTGLARRSLEAEDAWDGLVRFLEETCETQARDRAFTELVCLSHQDDRSEMSDLVERLMERARSAGALRADIGPIDLAYFMMANSRVAEADPGQWRRHFRLMLDALRPPAPPPGG</sequence>
<evidence type="ECO:0000313" key="7">
    <source>
        <dbReference type="Proteomes" id="UP000236732"/>
    </source>
</evidence>
<dbReference type="InterPro" id="IPR001647">
    <property type="entry name" value="HTH_TetR"/>
</dbReference>
<feature type="DNA-binding region" description="H-T-H motif" evidence="4">
    <location>
        <begin position="32"/>
        <end position="51"/>
    </location>
</feature>
<evidence type="ECO:0000256" key="2">
    <source>
        <dbReference type="ARBA" id="ARBA00023125"/>
    </source>
</evidence>
<protein>
    <submittedName>
        <fullName evidence="6">Regulatory protein, tetR family</fullName>
    </submittedName>
</protein>
<dbReference type="EMBL" id="FNVT01000030">
    <property type="protein sequence ID" value="SEH02805.1"/>
    <property type="molecule type" value="Genomic_DNA"/>
</dbReference>
<dbReference type="GO" id="GO:0003700">
    <property type="term" value="F:DNA-binding transcription factor activity"/>
    <property type="evidence" value="ECO:0007669"/>
    <property type="project" value="TreeGrafter"/>
</dbReference>
<dbReference type="PROSITE" id="PS50977">
    <property type="entry name" value="HTH_TETR_2"/>
    <property type="match status" value="1"/>
</dbReference>
<dbReference type="AlphaFoldDB" id="A0A1H6F127"/>
<proteinExistence type="predicted"/>
<evidence type="ECO:0000313" key="6">
    <source>
        <dbReference type="EMBL" id="SEH02805.1"/>
    </source>
</evidence>
<dbReference type="InterPro" id="IPR050109">
    <property type="entry name" value="HTH-type_TetR-like_transc_reg"/>
</dbReference>
<reference evidence="6 7" key="1">
    <citation type="submission" date="2016-10" db="EMBL/GenBank/DDBJ databases">
        <authorList>
            <person name="de Groot N.N."/>
        </authorList>
    </citation>
    <scope>NUCLEOTIDE SEQUENCE [LARGE SCALE GENOMIC DNA]</scope>
    <source>
        <strain evidence="6 7">CGMCC 4.7037</strain>
    </source>
</reference>
<dbReference type="SUPFAM" id="SSF48498">
    <property type="entry name" value="Tetracyclin repressor-like, C-terminal domain"/>
    <property type="match status" value="1"/>
</dbReference>
<keyword evidence="3" id="KW-0804">Transcription</keyword>
<evidence type="ECO:0000256" key="4">
    <source>
        <dbReference type="PROSITE-ProRule" id="PRU00335"/>
    </source>
</evidence>
<evidence type="ECO:0000256" key="1">
    <source>
        <dbReference type="ARBA" id="ARBA00023015"/>
    </source>
</evidence>
<evidence type="ECO:0000259" key="5">
    <source>
        <dbReference type="PROSITE" id="PS50977"/>
    </source>
</evidence>